<dbReference type="AlphaFoldDB" id="D8QKR5"/>
<dbReference type="InParanoid" id="D8QKR5"/>
<protein>
    <submittedName>
        <fullName evidence="2">Uncharacterized protein</fullName>
    </submittedName>
</protein>
<evidence type="ECO:0000313" key="3">
    <source>
        <dbReference type="Proteomes" id="UP000007431"/>
    </source>
</evidence>
<dbReference type="HOGENOM" id="CLU_048631_0_0_1"/>
<proteinExistence type="predicted"/>
<dbReference type="OrthoDB" id="3038182at2759"/>
<dbReference type="EMBL" id="GL377317">
    <property type="protein sequence ID" value="EFI91389.1"/>
    <property type="molecule type" value="Genomic_DNA"/>
</dbReference>
<gene>
    <name evidence="2" type="ORF">SCHCODRAFT_114435</name>
</gene>
<feature type="compositionally biased region" description="Basic and acidic residues" evidence="1">
    <location>
        <begin position="10"/>
        <end position="22"/>
    </location>
</feature>
<dbReference type="OMA" id="MTIHASI"/>
<organism evidence="3">
    <name type="scientific">Schizophyllum commune (strain H4-8 / FGSC 9210)</name>
    <name type="common">Split gill fungus</name>
    <dbReference type="NCBI Taxonomy" id="578458"/>
    <lineage>
        <taxon>Eukaryota</taxon>
        <taxon>Fungi</taxon>
        <taxon>Dikarya</taxon>
        <taxon>Basidiomycota</taxon>
        <taxon>Agaricomycotina</taxon>
        <taxon>Agaricomycetes</taxon>
        <taxon>Agaricomycetidae</taxon>
        <taxon>Agaricales</taxon>
        <taxon>Schizophyllaceae</taxon>
        <taxon>Schizophyllum</taxon>
    </lineage>
</organism>
<sequence>MTRGMRHTNVNRDGRGDSERLPATRRECSLYTSFSQAGHTILETHNGAEAGYSVAAQARGCSSVANQSAVYPGSQGRSTRSSNPSELRPCRPACYIDRLPNELLCAIFILCGYPNLVSGFPRDTFMHDLDVYHQRIRPYSRTAVLLGRVCSRWFVVTRNYPALWTLADVLYPGRGGLNTLICCLNYSAGLPIALHICDAIPLANDSKGPDSRFMPLVAANANRWKELSVYLLDCQDVKPLLAPPPGSFTSLDRAHLCFVRGKTDASSPDTQLWRSLFTSPHLRHANLTRAQYVSAGLAVAPFGQLSSLGVRLSSPDQISSLLSQRLDNLEVLLIDVDDYGPDEQNDSPHHPVCLPRLTALMLCGASSKPSPLFKQVTVPALVRLDISCGIIQPQEIEDMIRRSSARIRMLTLYRLHSRQADNIVALLRSPTLLSLRILRYVCQRGYMPSNRDKTFDMTPYVPPHVDVFTEQYSVAEAAYESLYM</sequence>
<reference evidence="2 3" key="1">
    <citation type="journal article" date="2010" name="Nat. Biotechnol.">
        <title>Genome sequence of the model mushroom Schizophyllum commune.</title>
        <authorList>
            <person name="Ohm R.A."/>
            <person name="de Jong J.F."/>
            <person name="Lugones L.G."/>
            <person name="Aerts A."/>
            <person name="Kothe E."/>
            <person name="Stajich J.E."/>
            <person name="de Vries R.P."/>
            <person name="Record E."/>
            <person name="Levasseur A."/>
            <person name="Baker S.E."/>
            <person name="Bartholomew K.A."/>
            <person name="Coutinho P.M."/>
            <person name="Erdmann S."/>
            <person name="Fowler T.J."/>
            <person name="Gathman A.C."/>
            <person name="Lombard V."/>
            <person name="Henrissat B."/>
            <person name="Knabe N."/>
            <person name="Kuees U."/>
            <person name="Lilly W.W."/>
            <person name="Lindquist E."/>
            <person name="Lucas S."/>
            <person name="Magnuson J.K."/>
            <person name="Piumi F."/>
            <person name="Raudaskoski M."/>
            <person name="Salamov A."/>
            <person name="Schmutz J."/>
            <person name="Schwarze F.W.M.R."/>
            <person name="vanKuyk P.A."/>
            <person name="Horton J.S."/>
            <person name="Grigoriev I.V."/>
            <person name="Woesten H.A.B."/>
        </authorList>
    </citation>
    <scope>NUCLEOTIDE SEQUENCE [LARGE SCALE GENOMIC DNA]</scope>
    <source>
        <strain evidence="3">H4-8 / FGSC 9210</strain>
    </source>
</reference>
<name>D8QKR5_SCHCM</name>
<dbReference type="KEGG" id="scm:SCHCO_02520768"/>
<keyword evidence="3" id="KW-1185">Reference proteome</keyword>
<dbReference type="GeneID" id="9593020"/>
<evidence type="ECO:0000256" key="1">
    <source>
        <dbReference type="SAM" id="MobiDB-lite"/>
    </source>
</evidence>
<dbReference type="RefSeq" id="XP_003026292.1">
    <property type="nucleotide sequence ID" value="XM_003026246.1"/>
</dbReference>
<dbReference type="VEuPathDB" id="FungiDB:SCHCODRAFT_02520768"/>
<accession>D8QKR5</accession>
<evidence type="ECO:0000313" key="2">
    <source>
        <dbReference type="EMBL" id="EFI91389.1"/>
    </source>
</evidence>
<dbReference type="Proteomes" id="UP000007431">
    <property type="component" value="Unassembled WGS sequence"/>
</dbReference>
<feature type="region of interest" description="Disordered" evidence="1">
    <location>
        <begin position="1"/>
        <end position="22"/>
    </location>
</feature>
<feature type="non-terminal residue" evidence="2">
    <location>
        <position position="484"/>
    </location>
</feature>